<dbReference type="GO" id="GO:0047522">
    <property type="term" value="F:15-oxoprostaglandin 13-reductase [NAD(P)+] activity"/>
    <property type="evidence" value="ECO:0007669"/>
    <property type="project" value="UniProtKB-EC"/>
</dbReference>
<dbReference type="Pfam" id="PF00107">
    <property type="entry name" value="ADH_zinc_N"/>
    <property type="match status" value="1"/>
</dbReference>
<dbReference type="SUPFAM" id="SSF50129">
    <property type="entry name" value="GroES-like"/>
    <property type="match status" value="2"/>
</dbReference>
<evidence type="ECO:0000313" key="37">
    <source>
        <dbReference type="Proteomes" id="UP000596742"/>
    </source>
</evidence>
<keyword evidence="13 36" id="KW-0560">Oxidoreductase</keyword>
<protein>
    <recommendedName>
        <fullName evidence="6">Prostaglandin reductase 1</fullName>
        <ecNumber evidence="4">1.3.1.48</ecNumber>
        <ecNumber evidence="5">1.3.1.74</ecNumber>
    </recommendedName>
    <alternativeName>
        <fullName evidence="19">15-oxoprostaglandin 13-reductase</fullName>
    </alternativeName>
    <alternativeName>
        <fullName evidence="17">Dithiolethione-inducible gene 1 protein</fullName>
    </alternativeName>
    <alternativeName>
        <fullName evidence="16">Leukotriene B4 12-hydroxydehydrogenase</fullName>
    </alternativeName>
    <alternativeName>
        <fullName evidence="18">NAD(P)H-dependent alkenal/one oxidoreductase</fullName>
    </alternativeName>
</protein>
<dbReference type="EC" id="1.3.1.74" evidence="5"/>
<comment type="subcellular location">
    <subcellularLocation>
        <location evidence="1">Cytoplasm</location>
    </subcellularLocation>
</comment>
<evidence type="ECO:0000256" key="22">
    <source>
        <dbReference type="ARBA" id="ARBA00047742"/>
    </source>
</evidence>
<dbReference type="PANTHER" id="PTHR43205:SF7">
    <property type="entry name" value="PROSTAGLANDIN REDUCTASE 1"/>
    <property type="match status" value="1"/>
</dbReference>
<dbReference type="FunFam" id="3.40.50.720:FF:000121">
    <property type="entry name" value="Prostaglandin reductase 2"/>
    <property type="match status" value="1"/>
</dbReference>
<proteinExistence type="inferred from homology"/>
<evidence type="ECO:0000256" key="19">
    <source>
        <dbReference type="ARBA" id="ARBA00033119"/>
    </source>
</evidence>
<comment type="catalytic activity">
    <reaction evidence="24">
        <text>13,14-dihydro-15-oxo-prostaglandin F1alpha + NADP(+) = 15-oxoprostaglandin F1alpha + NADPH + H(+)</text>
        <dbReference type="Rhea" id="RHEA:50592"/>
        <dbReference type="ChEBI" id="CHEBI:15378"/>
        <dbReference type="ChEBI" id="CHEBI:57783"/>
        <dbReference type="ChEBI" id="CHEBI:58349"/>
        <dbReference type="ChEBI" id="CHEBI:79072"/>
        <dbReference type="ChEBI" id="CHEBI:133411"/>
    </reaction>
    <physiologicalReaction direction="right-to-left" evidence="24">
        <dbReference type="Rhea" id="RHEA:50594"/>
    </physiologicalReaction>
</comment>
<comment type="catalytic activity">
    <reaction evidence="27">
        <text>13,14-dihydro-15-oxo-PGF2alpha + NADP(+) = 15-oxoprostaglandin F2alpha + NADPH + H(+)</text>
        <dbReference type="Rhea" id="RHEA:50588"/>
        <dbReference type="ChEBI" id="CHEBI:15378"/>
        <dbReference type="ChEBI" id="CHEBI:57783"/>
        <dbReference type="ChEBI" id="CHEBI:58349"/>
        <dbReference type="ChEBI" id="CHEBI:133374"/>
        <dbReference type="ChEBI" id="CHEBI:133409"/>
    </reaction>
    <physiologicalReaction direction="right-to-left" evidence="27">
        <dbReference type="Rhea" id="RHEA:50590"/>
    </physiologicalReaction>
</comment>
<dbReference type="EC" id="1.3.1.48" evidence="4"/>
<evidence type="ECO:0000256" key="1">
    <source>
        <dbReference type="ARBA" id="ARBA00004496"/>
    </source>
</evidence>
<comment type="similarity">
    <text evidence="2">Belongs to the NADP-dependent oxidoreductase L4BD family.</text>
</comment>
<dbReference type="InterPro" id="IPR045010">
    <property type="entry name" value="MDR_fam"/>
</dbReference>
<keyword evidence="15" id="KW-0379">Hydroxylation</keyword>
<accession>A0A8B6D491</accession>
<keyword evidence="37" id="KW-1185">Reference proteome</keyword>
<evidence type="ECO:0000256" key="26">
    <source>
        <dbReference type="ARBA" id="ARBA00048066"/>
    </source>
</evidence>
<evidence type="ECO:0000256" key="21">
    <source>
        <dbReference type="ARBA" id="ARBA00047617"/>
    </source>
</evidence>
<evidence type="ECO:0000256" key="30">
    <source>
        <dbReference type="ARBA" id="ARBA00048953"/>
    </source>
</evidence>
<evidence type="ECO:0000256" key="25">
    <source>
        <dbReference type="ARBA" id="ARBA00047903"/>
    </source>
</evidence>
<evidence type="ECO:0000256" key="12">
    <source>
        <dbReference type="ARBA" id="ARBA00022990"/>
    </source>
</evidence>
<evidence type="ECO:0000313" key="36">
    <source>
        <dbReference type="EMBL" id="VDI13946.1"/>
    </source>
</evidence>
<comment type="catalytic activity">
    <reaction evidence="25">
        <text>dodecanal + NADP(+) = (2E)-dodecenal + NADPH + H(+)</text>
        <dbReference type="Rhea" id="RHEA:50784"/>
        <dbReference type="ChEBI" id="CHEBI:15378"/>
        <dbReference type="ChEBI" id="CHEBI:27836"/>
        <dbReference type="ChEBI" id="CHEBI:57783"/>
        <dbReference type="ChEBI" id="CHEBI:58349"/>
        <dbReference type="ChEBI" id="CHEBI:133741"/>
    </reaction>
    <physiologicalReaction direction="right-to-left" evidence="25">
        <dbReference type="Rhea" id="RHEA:50786"/>
    </physiologicalReaction>
</comment>
<comment type="catalytic activity">
    <reaction evidence="30">
        <text>6-trans-leukotriene B4 + NADP(+) = 12-oxo-(5S)-hydroxy-(6E,8E,10E,14Z)-eicosatetraenoate + NADPH + H(+)</text>
        <dbReference type="Rhea" id="RHEA:51204"/>
        <dbReference type="ChEBI" id="CHEBI:15378"/>
        <dbReference type="ChEBI" id="CHEBI:57783"/>
        <dbReference type="ChEBI" id="CHEBI:58349"/>
        <dbReference type="ChEBI" id="CHEBI:90723"/>
        <dbReference type="ChEBI" id="CHEBI:133974"/>
    </reaction>
    <physiologicalReaction direction="left-to-right" evidence="30">
        <dbReference type="Rhea" id="RHEA:51205"/>
    </physiologicalReaction>
</comment>
<comment type="catalytic activity">
    <reaction evidence="29">
        <text>20-hydroxy-leukotriene B4 + NADP(+) = 12-oxo-20-hydroxy-leukotriene B4 + NADPH + H(+)</text>
        <dbReference type="Rhea" id="RHEA:51208"/>
        <dbReference type="ChEBI" id="CHEBI:15378"/>
        <dbReference type="ChEBI" id="CHEBI:57460"/>
        <dbReference type="ChEBI" id="CHEBI:57783"/>
        <dbReference type="ChEBI" id="CHEBI:58349"/>
        <dbReference type="ChEBI" id="CHEBI:133346"/>
    </reaction>
    <physiologicalReaction direction="left-to-right" evidence="29">
        <dbReference type="Rhea" id="RHEA:51209"/>
    </physiologicalReaction>
</comment>
<keyword evidence="9" id="KW-0597">Phosphoprotein</keyword>
<evidence type="ECO:0000256" key="7">
    <source>
        <dbReference type="ARBA" id="ARBA00022490"/>
    </source>
</evidence>
<dbReference type="GO" id="GO:0005737">
    <property type="term" value="C:cytoplasm"/>
    <property type="evidence" value="ECO:0007669"/>
    <property type="project" value="UniProtKB-SubCell"/>
</dbReference>
<evidence type="ECO:0000259" key="35">
    <source>
        <dbReference type="SMART" id="SM00829"/>
    </source>
</evidence>
<dbReference type="GO" id="GO:0032440">
    <property type="term" value="F:2-alkenal reductase [NAD(P)H] activity"/>
    <property type="evidence" value="ECO:0007669"/>
    <property type="project" value="UniProtKB-EC"/>
</dbReference>
<dbReference type="Pfam" id="PF16884">
    <property type="entry name" value="ADH_N_2"/>
    <property type="match status" value="1"/>
</dbReference>
<keyword evidence="8" id="KW-0644">Prostaglandin metabolism</keyword>
<comment type="catalytic activity">
    <reaction evidence="34">
        <text>hexanal + NADP(+) = (E)-hex-2-enal + NADPH + H(+)</text>
        <dbReference type="Rhea" id="RHEA:50776"/>
        <dbReference type="ChEBI" id="CHEBI:15378"/>
        <dbReference type="ChEBI" id="CHEBI:28913"/>
        <dbReference type="ChEBI" id="CHEBI:57783"/>
        <dbReference type="ChEBI" id="CHEBI:58349"/>
        <dbReference type="ChEBI" id="CHEBI:88528"/>
    </reaction>
    <physiologicalReaction direction="right-to-left" evidence="34">
        <dbReference type="Rhea" id="RHEA:50778"/>
    </physiologicalReaction>
</comment>
<dbReference type="InterPro" id="IPR020843">
    <property type="entry name" value="ER"/>
</dbReference>
<sequence length="336" mass="37688">MIRSKCWKVKKMFDGIPKDDDLELVDEILPDPKDGEMLIEALYLSVDPYMRIVLTESHIGGTMIGEQISRVIDSRDEHYPVGTIVRNFAGWRHKTIIKHENTRRMPDLGDFPLSTALGVMGMPGLTAYFGFLEICKPKKGEVVVINGAAGAIGSLVGQIAKIKGCKVIGFAGDDEKCKWMKDLGFDFAYNYKKVILDDVLKKSAPDGIDCFFDNVGGDFSVTVLQHMNSLGRVSICGIISLYNTNKVHSRPNEQPKDLYPIPSTVMDSKQLIISTYDVNKKWSDEQWKEGEKQIAEWIREGKIRYRETITDGIENMYTAFQGLFVGSNIGKALVKC</sequence>
<dbReference type="OrthoDB" id="809632at2759"/>
<dbReference type="Gene3D" id="3.40.50.720">
    <property type="entry name" value="NAD(P)-binding Rossmann-like Domain"/>
    <property type="match status" value="1"/>
</dbReference>
<evidence type="ECO:0000256" key="14">
    <source>
        <dbReference type="ARBA" id="ARBA00023098"/>
    </source>
</evidence>
<keyword evidence="7" id="KW-0963">Cytoplasm</keyword>
<dbReference type="InterPro" id="IPR013149">
    <property type="entry name" value="ADH-like_C"/>
</dbReference>
<comment type="catalytic activity">
    <reaction evidence="28">
        <text>4-hydroxynonanal + NADP(+) = (E)-4-hydroxynon-2-enal + NADPH + H(+)</text>
        <dbReference type="Rhea" id="RHEA:64736"/>
        <dbReference type="ChEBI" id="CHEBI:15378"/>
        <dbReference type="ChEBI" id="CHEBI:57783"/>
        <dbReference type="ChEBI" id="CHEBI:58349"/>
        <dbReference type="ChEBI" id="CHEBI:58968"/>
        <dbReference type="ChEBI" id="CHEBI:156112"/>
    </reaction>
    <physiologicalReaction direction="right-to-left" evidence="28">
        <dbReference type="Rhea" id="RHEA:64738"/>
    </physiologicalReaction>
</comment>
<evidence type="ECO:0000256" key="3">
    <source>
        <dbReference type="ARBA" id="ARBA00011852"/>
    </source>
</evidence>
<name>A0A8B6D491_MYTGA</name>
<comment type="catalytic activity">
    <reaction evidence="32">
        <text>13,14-dihydro-15-oxo-prostaglandin E1 + NADP(+) = 15-oxoprostaglandin E1 + NADPH + H(+)</text>
        <dbReference type="Rhea" id="RHEA:50584"/>
        <dbReference type="ChEBI" id="CHEBI:15378"/>
        <dbReference type="ChEBI" id="CHEBI:57401"/>
        <dbReference type="ChEBI" id="CHEBI:57783"/>
        <dbReference type="ChEBI" id="CHEBI:58349"/>
        <dbReference type="ChEBI" id="CHEBI:133408"/>
    </reaction>
    <physiologicalReaction direction="right-to-left" evidence="32">
        <dbReference type="Rhea" id="RHEA:50586"/>
    </physiologicalReaction>
</comment>
<dbReference type="InterPro" id="IPR014190">
    <property type="entry name" value="PTGR1"/>
</dbReference>
<comment type="catalytic activity">
    <reaction evidence="20">
        <text>octanal + NADP(+) = (2E)-octenal + NADPH + H(+)</text>
        <dbReference type="Rhea" id="RHEA:50780"/>
        <dbReference type="ChEBI" id="CHEBI:15378"/>
        <dbReference type="ChEBI" id="CHEBI:17935"/>
        <dbReference type="ChEBI" id="CHEBI:57783"/>
        <dbReference type="ChEBI" id="CHEBI:58349"/>
        <dbReference type="ChEBI" id="CHEBI:61748"/>
    </reaction>
    <physiologicalReaction direction="right-to-left" evidence="20">
        <dbReference type="Rhea" id="RHEA:50782"/>
    </physiologicalReaction>
</comment>
<evidence type="ECO:0000256" key="23">
    <source>
        <dbReference type="ARBA" id="ARBA00047871"/>
    </source>
</evidence>
<evidence type="ECO:0000256" key="29">
    <source>
        <dbReference type="ARBA" id="ARBA00048591"/>
    </source>
</evidence>
<evidence type="ECO:0000256" key="17">
    <source>
        <dbReference type="ARBA" id="ARBA00032255"/>
    </source>
</evidence>
<evidence type="ECO:0000256" key="31">
    <source>
        <dbReference type="ARBA" id="ARBA00049068"/>
    </source>
</evidence>
<evidence type="ECO:0000256" key="4">
    <source>
        <dbReference type="ARBA" id="ARBA00011981"/>
    </source>
</evidence>
<dbReference type="CDD" id="cd08294">
    <property type="entry name" value="leukotriene_B4_DH_like"/>
    <property type="match status" value="1"/>
</dbReference>
<dbReference type="AlphaFoldDB" id="A0A8B6D491"/>
<comment type="catalytic activity">
    <reaction evidence="31">
        <text>(5S,12S)-dihydroxy-(6E,10E,12E,14Z)-eicosatetraenoate + NADP(+) = 12-oxo-(5S)-hydroxy-(6E,8E,10E,14Z)-eicosatetraenoate + NADPH + H(+)</text>
        <dbReference type="Rhea" id="RHEA:51212"/>
        <dbReference type="ChEBI" id="CHEBI:15378"/>
        <dbReference type="ChEBI" id="CHEBI:57783"/>
        <dbReference type="ChEBI" id="CHEBI:58349"/>
        <dbReference type="ChEBI" id="CHEBI:133974"/>
        <dbReference type="ChEBI" id="CHEBI:133975"/>
    </reaction>
    <physiologicalReaction direction="left-to-right" evidence="31">
        <dbReference type="Rhea" id="RHEA:51213"/>
    </physiologicalReaction>
</comment>
<evidence type="ECO:0000256" key="32">
    <source>
        <dbReference type="ARBA" id="ARBA00049070"/>
    </source>
</evidence>
<dbReference type="InterPro" id="IPR036291">
    <property type="entry name" value="NAD(P)-bd_dom_sf"/>
</dbReference>
<dbReference type="InterPro" id="IPR041694">
    <property type="entry name" value="ADH_N_2"/>
</dbReference>
<evidence type="ECO:0000256" key="33">
    <source>
        <dbReference type="ARBA" id="ARBA00049179"/>
    </source>
</evidence>
<dbReference type="Gene3D" id="3.90.180.10">
    <property type="entry name" value="Medium-chain alcohol dehydrogenases, catalytic domain"/>
    <property type="match status" value="1"/>
</dbReference>
<keyword evidence="11" id="KW-0521">NADP</keyword>
<evidence type="ECO:0000256" key="5">
    <source>
        <dbReference type="ARBA" id="ARBA00012410"/>
    </source>
</evidence>
<comment type="catalytic activity">
    <reaction evidence="23">
        <text>leukotriene B4 + NADP(+) = 12-oxo-leukotriene B4 + NADPH + H(+)</text>
        <dbReference type="Rhea" id="RHEA:50608"/>
        <dbReference type="ChEBI" id="CHEBI:15378"/>
        <dbReference type="ChEBI" id="CHEBI:57461"/>
        <dbReference type="ChEBI" id="CHEBI:57783"/>
        <dbReference type="ChEBI" id="CHEBI:58349"/>
        <dbReference type="ChEBI" id="CHEBI:133309"/>
    </reaction>
    <physiologicalReaction direction="left-to-right" evidence="23">
        <dbReference type="Rhea" id="RHEA:50609"/>
    </physiologicalReaction>
</comment>
<evidence type="ECO:0000256" key="6">
    <source>
        <dbReference type="ARBA" id="ARBA00020651"/>
    </source>
</evidence>
<dbReference type="SMART" id="SM00829">
    <property type="entry name" value="PKS_ER"/>
    <property type="match status" value="1"/>
</dbReference>
<dbReference type="PANTHER" id="PTHR43205">
    <property type="entry name" value="PROSTAGLANDIN REDUCTASE"/>
    <property type="match status" value="1"/>
</dbReference>
<feature type="domain" description="Enoyl reductase (ER)" evidence="35">
    <location>
        <begin position="18"/>
        <end position="334"/>
    </location>
</feature>
<keyword evidence="10" id="KW-0276">Fatty acid metabolism</keyword>
<evidence type="ECO:0000256" key="20">
    <source>
        <dbReference type="ARBA" id="ARBA00047461"/>
    </source>
</evidence>
<comment type="catalytic activity">
    <reaction evidence="26">
        <text>nonan-2-one + NADP(+) = (3E)-nonen-2-one + NADPH + H(+)</text>
        <dbReference type="Rhea" id="RHEA:50616"/>
        <dbReference type="ChEBI" id="CHEBI:15378"/>
        <dbReference type="ChEBI" id="CHEBI:57783"/>
        <dbReference type="ChEBI" id="CHEBI:58349"/>
        <dbReference type="ChEBI" id="CHEBI:77927"/>
        <dbReference type="ChEBI" id="CHEBI:133457"/>
    </reaction>
    <physiologicalReaction direction="right-to-left" evidence="26">
        <dbReference type="Rhea" id="RHEA:50618"/>
    </physiologicalReaction>
</comment>
<evidence type="ECO:0000256" key="24">
    <source>
        <dbReference type="ARBA" id="ARBA00047878"/>
    </source>
</evidence>
<reference evidence="36" key="1">
    <citation type="submission" date="2018-11" db="EMBL/GenBank/DDBJ databases">
        <authorList>
            <person name="Alioto T."/>
            <person name="Alioto T."/>
        </authorList>
    </citation>
    <scope>NUCLEOTIDE SEQUENCE</scope>
</reference>
<dbReference type="InterPro" id="IPR011032">
    <property type="entry name" value="GroES-like_sf"/>
</dbReference>
<evidence type="ECO:0000256" key="16">
    <source>
        <dbReference type="ARBA" id="ARBA00031851"/>
    </source>
</evidence>
<evidence type="ECO:0000256" key="10">
    <source>
        <dbReference type="ARBA" id="ARBA00022832"/>
    </source>
</evidence>
<evidence type="ECO:0000256" key="9">
    <source>
        <dbReference type="ARBA" id="ARBA00022553"/>
    </source>
</evidence>
<gene>
    <name evidence="36" type="ORF">MGAL_10B012556</name>
</gene>
<evidence type="ECO:0000256" key="27">
    <source>
        <dbReference type="ARBA" id="ARBA00048290"/>
    </source>
</evidence>
<keyword evidence="12" id="KW-0007">Acetylation</keyword>
<evidence type="ECO:0000256" key="34">
    <source>
        <dbReference type="ARBA" id="ARBA00049368"/>
    </source>
</evidence>
<comment type="caution">
    <text evidence="36">The sequence shown here is derived from an EMBL/GenBank/DDBJ whole genome shotgun (WGS) entry which is preliminary data.</text>
</comment>
<keyword evidence="14" id="KW-0443">Lipid metabolism</keyword>
<dbReference type="EMBL" id="UYJE01002822">
    <property type="protein sequence ID" value="VDI13946.1"/>
    <property type="molecule type" value="Genomic_DNA"/>
</dbReference>
<organism evidence="36 37">
    <name type="scientific">Mytilus galloprovincialis</name>
    <name type="common">Mediterranean mussel</name>
    <dbReference type="NCBI Taxonomy" id="29158"/>
    <lineage>
        <taxon>Eukaryota</taxon>
        <taxon>Metazoa</taxon>
        <taxon>Spiralia</taxon>
        <taxon>Lophotrochozoa</taxon>
        <taxon>Mollusca</taxon>
        <taxon>Bivalvia</taxon>
        <taxon>Autobranchia</taxon>
        <taxon>Pteriomorphia</taxon>
        <taxon>Mytilida</taxon>
        <taxon>Mytiloidea</taxon>
        <taxon>Mytilidae</taxon>
        <taxon>Mytilinae</taxon>
        <taxon>Mytilus</taxon>
    </lineage>
</organism>
<evidence type="ECO:0000256" key="2">
    <source>
        <dbReference type="ARBA" id="ARBA00010460"/>
    </source>
</evidence>
<evidence type="ECO:0000256" key="11">
    <source>
        <dbReference type="ARBA" id="ARBA00022857"/>
    </source>
</evidence>
<dbReference type="Proteomes" id="UP000596742">
    <property type="component" value="Unassembled WGS sequence"/>
</dbReference>
<dbReference type="SUPFAM" id="SSF51735">
    <property type="entry name" value="NAD(P)-binding Rossmann-fold domains"/>
    <property type="match status" value="1"/>
</dbReference>
<dbReference type="GO" id="GO:0006693">
    <property type="term" value="P:prostaglandin metabolic process"/>
    <property type="evidence" value="ECO:0007669"/>
    <property type="project" value="UniProtKB-KW"/>
</dbReference>
<comment type="catalytic activity">
    <reaction evidence="33">
        <text>an n-alkanal + NADP(+) = an alk-2-enal + NADPH + H(+)</text>
        <dbReference type="Rhea" id="RHEA:13737"/>
        <dbReference type="ChEBI" id="CHEBI:12834"/>
        <dbReference type="ChEBI" id="CHEBI:13757"/>
        <dbReference type="ChEBI" id="CHEBI:15378"/>
        <dbReference type="ChEBI" id="CHEBI:57783"/>
        <dbReference type="ChEBI" id="CHEBI:58349"/>
        <dbReference type="EC" id="1.3.1.74"/>
    </reaction>
    <physiologicalReaction direction="right-to-left" evidence="33">
        <dbReference type="Rhea" id="RHEA:13739"/>
    </physiologicalReaction>
</comment>
<comment type="catalytic activity">
    <reaction evidence="21">
        <text>decanal + NADP(+) = (2E)-decenal + NADPH + H(+)</text>
        <dbReference type="Rhea" id="RHEA:50612"/>
        <dbReference type="ChEBI" id="CHEBI:15378"/>
        <dbReference type="ChEBI" id="CHEBI:31457"/>
        <dbReference type="ChEBI" id="CHEBI:57783"/>
        <dbReference type="ChEBI" id="CHEBI:58349"/>
        <dbReference type="ChEBI" id="CHEBI:133455"/>
    </reaction>
    <physiologicalReaction direction="right-to-left" evidence="21">
        <dbReference type="Rhea" id="RHEA:50614"/>
    </physiologicalReaction>
</comment>
<evidence type="ECO:0000256" key="13">
    <source>
        <dbReference type="ARBA" id="ARBA00023002"/>
    </source>
</evidence>
<comment type="catalytic activity">
    <reaction evidence="22">
        <text>pentan-2-one + NADP(+) = (E)-pent-3-en-2-one + NADPH + H(+)</text>
        <dbReference type="Rhea" id="RHEA:50788"/>
        <dbReference type="ChEBI" id="CHEBI:15378"/>
        <dbReference type="ChEBI" id="CHEBI:16472"/>
        <dbReference type="ChEBI" id="CHEBI:57783"/>
        <dbReference type="ChEBI" id="CHEBI:58349"/>
        <dbReference type="ChEBI" id="CHEBI:145276"/>
    </reaction>
    <physiologicalReaction direction="right-to-left" evidence="22">
        <dbReference type="Rhea" id="RHEA:50790"/>
    </physiologicalReaction>
</comment>
<comment type="subunit">
    <text evidence="3">Monomer or homodimer.</text>
</comment>
<evidence type="ECO:0000256" key="8">
    <source>
        <dbReference type="ARBA" id="ARBA00022501"/>
    </source>
</evidence>
<evidence type="ECO:0000256" key="28">
    <source>
        <dbReference type="ARBA" id="ARBA00048387"/>
    </source>
</evidence>
<evidence type="ECO:0000256" key="18">
    <source>
        <dbReference type="ARBA" id="ARBA00032297"/>
    </source>
</evidence>
<evidence type="ECO:0000256" key="15">
    <source>
        <dbReference type="ARBA" id="ARBA00023278"/>
    </source>
</evidence>